<dbReference type="STRING" id="1128970.SAMN04487935_0827"/>
<sequence length="220" mass="24656">MIRIFSTKKLQPNQKQFLLNAGFSVVEADFINIRNTEFTFSNIHDNLIFTSGNTVKAVSNHPDVQDIRRNPAFCVGEKTANLLDENGFTVQEIANSAAELAQMIIAQYPMENFTFFNGNLRLDELPNQLKKANVLFNEVEVYKTVLTPSLINTATDGILFFSPSAVESFLSINKITNETCFCIGNTTAKALEKNTKNIIIANQPSVENTIIQTINYYKQS</sequence>
<dbReference type="GO" id="GO:0006780">
    <property type="term" value="P:uroporphyrinogen III biosynthetic process"/>
    <property type="evidence" value="ECO:0007669"/>
    <property type="project" value="InterPro"/>
</dbReference>
<feature type="domain" description="Tetrapyrrole biosynthesis uroporphyrinogen III synthase" evidence="1">
    <location>
        <begin position="19"/>
        <end position="208"/>
    </location>
</feature>
<dbReference type="AlphaFoldDB" id="A0A1G8T548"/>
<dbReference type="CDD" id="cd06578">
    <property type="entry name" value="HemD"/>
    <property type="match status" value="1"/>
</dbReference>
<dbReference type="InterPro" id="IPR039793">
    <property type="entry name" value="UROS/Hem4"/>
</dbReference>
<gene>
    <name evidence="2" type="ORF">SAMN04487935_0827</name>
</gene>
<evidence type="ECO:0000313" key="2">
    <source>
        <dbReference type="EMBL" id="SDJ36531.1"/>
    </source>
</evidence>
<dbReference type="OrthoDB" id="1523900at2"/>
<evidence type="ECO:0000259" key="1">
    <source>
        <dbReference type="Pfam" id="PF02602"/>
    </source>
</evidence>
<dbReference type="GO" id="GO:0005829">
    <property type="term" value="C:cytosol"/>
    <property type="evidence" value="ECO:0007669"/>
    <property type="project" value="TreeGrafter"/>
</dbReference>
<dbReference type="InterPro" id="IPR003754">
    <property type="entry name" value="4pyrrol_synth_uPrphyn_synth"/>
</dbReference>
<keyword evidence="3" id="KW-1185">Reference proteome</keyword>
<dbReference type="Proteomes" id="UP000199580">
    <property type="component" value="Unassembled WGS sequence"/>
</dbReference>
<name>A0A1G8T548_9FLAO</name>
<reference evidence="2 3" key="1">
    <citation type="submission" date="2016-10" db="EMBL/GenBank/DDBJ databases">
        <authorList>
            <person name="de Groot N.N."/>
        </authorList>
    </citation>
    <scope>NUCLEOTIDE SEQUENCE [LARGE SCALE GENOMIC DNA]</scope>
    <source>
        <strain evidence="2 3">CGMCC 1.10076</strain>
    </source>
</reference>
<dbReference type="GO" id="GO:0004852">
    <property type="term" value="F:uroporphyrinogen-III synthase activity"/>
    <property type="evidence" value="ECO:0007669"/>
    <property type="project" value="InterPro"/>
</dbReference>
<dbReference type="EMBL" id="FNEZ01000001">
    <property type="protein sequence ID" value="SDJ36531.1"/>
    <property type="molecule type" value="Genomic_DNA"/>
</dbReference>
<dbReference type="SUPFAM" id="SSF69618">
    <property type="entry name" value="HemD-like"/>
    <property type="match status" value="1"/>
</dbReference>
<dbReference type="InterPro" id="IPR036108">
    <property type="entry name" value="4pyrrol_syn_uPrphyn_synt_sf"/>
</dbReference>
<dbReference type="PANTHER" id="PTHR12390">
    <property type="entry name" value="UROPORPHYRINOGEN III SYNTHASE"/>
    <property type="match status" value="1"/>
</dbReference>
<dbReference type="Gene3D" id="3.40.50.10090">
    <property type="match status" value="2"/>
</dbReference>
<evidence type="ECO:0000313" key="3">
    <source>
        <dbReference type="Proteomes" id="UP000199580"/>
    </source>
</evidence>
<dbReference type="Pfam" id="PF02602">
    <property type="entry name" value="HEM4"/>
    <property type="match status" value="1"/>
</dbReference>
<dbReference type="RefSeq" id="WP_091392048.1">
    <property type="nucleotide sequence ID" value="NZ_BKAI01000002.1"/>
</dbReference>
<organism evidence="2 3">
    <name type="scientific">Flavobacterium noncentrifugens</name>
    <dbReference type="NCBI Taxonomy" id="1128970"/>
    <lineage>
        <taxon>Bacteria</taxon>
        <taxon>Pseudomonadati</taxon>
        <taxon>Bacteroidota</taxon>
        <taxon>Flavobacteriia</taxon>
        <taxon>Flavobacteriales</taxon>
        <taxon>Flavobacteriaceae</taxon>
        <taxon>Flavobacterium</taxon>
    </lineage>
</organism>
<protein>
    <submittedName>
        <fullName evidence="2">Uroporphyrinogen-III synthase</fullName>
    </submittedName>
</protein>
<dbReference type="PANTHER" id="PTHR12390:SF0">
    <property type="entry name" value="UROPORPHYRINOGEN-III SYNTHASE"/>
    <property type="match status" value="1"/>
</dbReference>
<proteinExistence type="predicted"/>
<accession>A0A1G8T548</accession>